<reference evidence="2" key="1">
    <citation type="journal article" date="2019" name="Int. J. Syst. Evol. Microbiol.">
        <title>The Global Catalogue of Microorganisms (GCM) 10K type strain sequencing project: providing services to taxonomists for standard genome sequencing and annotation.</title>
        <authorList>
            <consortium name="The Broad Institute Genomics Platform"/>
            <consortium name="The Broad Institute Genome Sequencing Center for Infectious Disease"/>
            <person name="Wu L."/>
            <person name="Ma J."/>
        </authorList>
    </citation>
    <scope>NUCLEOTIDE SEQUENCE [LARGE SCALE GENOMIC DNA]</scope>
    <source>
        <strain evidence="2">CGMCC 1.15180</strain>
    </source>
</reference>
<evidence type="ECO:0000313" key="2">
    <source>
        <dbReference type="Proteomes" id="UP001597361"/>
    </source>
</evidence>
<dbReference type="SUPFAM" id="SSF63829">
    <property type="entry name" value="Calcium-dependent phosphotriesterase"/>
    <property type="match status" value="1"/>
</dbReference>
<accession>A0ABW4VS23</accession>
<proteinExistence type="predicted"/>
<dbReference type="RefSeq" id="WP_376887068.1">
    <property type="nucleotide sequence ID" value="NZ_JBHUHR010000039.1"/>
</dbReference>
<keyword evidence="2" id="KW-1185">Reference proteome</keyword>
<comment type="caution">
    <text evidence="1">The sequence shown here is derived from an EMBL/GenBank/DDBJ whole genome shotgun (WGS) entry which is preliminary data.</text>
</comment>
<dbReference type="Proteomes" id="UP001597361">
    <property type="component" value="Unassembled WGS sequence"/>
</dbReference>
<organism evidence="1 2">
    <name type="scientific">Belliella marina</name>
    <dbReference type="NCBI Taxonomy" id="1644146"/>
    <lineage>
        <taxon>Bacteria</taxon>
        <taxon>Pseudomonadati</taxon>
        <taxon>Bacteroidota</taxon>
        <taxon>Cytophagia</taxon>
        <taxon>Cytophagales</taxon>
        <taxon>Cyclobacteriaceae</taxon>
        <taxon>Belliella</taxon>
    </lineage>
</organism>
<dbReference type="EMBL" id="JBHUHR010000039">
    <property type="protein sequence ID" value="MFD2036042.1"/>
    <property type="molecule type" value="Genomic_DNA"/>
</dbReference>
<gene>
    <name evidence="1" type="ORF">ACFSKL_14650</name>
</gene>
<protein>
    <submittedName>
        <fullName evidence="1">6-bladed beta-propeller</fullName>
    </submittedName>
</protein>
<dbReference type="Pfam" id="PF17170">
    <property type="entry name" value="DUF5128"/>
    <property type="match status" value="1"/>
</dbReference>
<dbReference type="Gene3D" id="2.120.10.30">
    <property type="entry name" value="TolB, C-terminal domain"/>
    <property type="match status" value="1"/>
</dbReference>
<dbReference type="InterPro" id="IPR011042">
    <property type="entry name" value="6-blade_b-propeller_TolB-like"/>
</dbReference>
<name>A0ABW4VS23_9BACT</name>
<evidence type="ECO:0000313" key="1">
    <source>
        <dbReference type="EMBL" id="MFD2036042.1"/>
    </source>
</evidence>
<sequence length="376" mass="44205">MVTNKNGVTTIKVNLDDVKDGKLTDYFEPEIEYLLLKENDNPEAQIGEIAKLVAYQGKLFVFDWYINKSIQIFDRQGKFLNRIHSFGEGPEQYMELADFQVVQDTIYVLAHPKKIMKFDLQGRFINEFKINVVGRTFYYDTKSNLFFIYERSETDNLVSTVDHSGELIEDHFASNPNIFVGNMGDPYNFFEEIDDFYFTKSYNDTLYRYESGHFRPRIIFDYGHLKMNHSQMIEKKSQMNGNEFFEYSKNNMGMSFSPFGFSNSKYLMTRLNNNGKAYVSIFDKQNQTFEIINFKIENDIDESFDFYSPVYKLENNEVAIAYRGASLYNIAVEKKQTMSDEDWKAYQEGKGKDFIEAAFYAKESENYVLMILKTKK</sequence>